<proteinExistence type="predicted"/>
<dbReference type="PIRSF" id="PIRSF033091">
    <property type="entry name" value="Pesterase_YhaO"/>
    <property type="match status" value="1"/>
</dbReference>
<keyword evidence="3" id="KW-0269">Exonuclease</keyword>
<organism evidence="3 4">
    <name type="scientific">Paenibacillus contaminans</name>
    <dbReference type="NCBI Taxonomy" id="450362"/>
    <lineage>
        <taxon>Bacteria</taxon>
        <taxon>Bacillati</taxon>
        <taxon>Bacillota</taxon>
        <taxon>Bacilli</taxon>
        <taxon>Bacillales</taxon>
        <taxon>Paenibacillaceae</taxon>
        <taxon>Paenibacillus</taxon>
    </lineage>
</organism>
<dbReference type="InterPro" id="IPR004843">
    <property type="entry name" value="Calcineurin-like_PHP"/>
</dbReference>
<sequence>MPAFRFIHAADLHLDSPFRGMAGLPDSIRETVRRSTFDALDALVDLAEREHADFILIAGDVYDAADRSLRAQLRLQKAMRRLAGSGIPAYVIHGNHDPDDGRAARLDWPDTVRFFSSREPESMLARSQSGEVLARIYGMSYRTAAVTDNLAARYGHIPDAPYHIALLHTNVDGDPAHDNYAPCTLRELLLSRMDYWALGHIHTRRVLHESPFIVYSGNTQGRSVRETGAKGCYVVDVTANGSTALSFRALDAVRWFQTEVSIEDTESDQALKDKIERDLERIRLEAEGRPAIVRLSLTGRGPLHTKLTKAGYLEELAAEFREAETERAAYGAFVWLESVKRRTSLEADREALLAQSGFLGDLLRMCEELLADEEKLEQFCGEAAAALLDNPRAAKYAGVAFGADERREWLWGAQQLAIDLLADAEGRDAP</sequence>
<accession>A0A329LMI3</accession>
<reference evidence="3 4" key="1">
    <citation type="journal article" date="2009" name="Int. J. Syst. Evol. Microbiol.">
        <title>Paenibacillus contaminans sp. nov., isolated from a contaminated laboratory plate.</title>
        <authorList>
            <person name="Chou J.H."/>
            <person name="Lee J.H."/>
            <person name="Lin M.C."/>
            <person name="Chang P.S."/>
            <person name="Arun A.B."/>
            <person name="Young C.C."/>
            <person name="Chen W.M."/>
        </authorList>
    </citation>
    <scope>NUCLEOTIDE SEQUENCE [LARGE SCALE GENOMIC DNA]</scope>
    <source>
        <strain evidence="3 4">CKOBP-6</strain>
    </source>
</reference>
<evidence type="ECO:0000313" key="4">
    <source>
        <dbReference type="Proteomes" id="UP000250369"/>
    </source>
</evidence>
<dbReference type="Gene3D" id="3.60.21.10">
    <property type="match status" value="1"/>
</dbReference>
<keyword evidence="4" id="KW-1185">Reference proteome</keyword>
<protein>
    <submittedName>
        <fullName evidence="3">DNA repair exonuclease</fullName>
    </submittedName>
</protein>
<comment type="caution">
    <text evidence="3">The sequence shown here is derived from an EMBL/GenBank/DDBJ whole genome shotgun (WGS) entry which is preliminary data.</text>
</comment>
<dbReference type="PANTHER" id="PTHR30337">
    <property type="entry name" value="COMPONENT OF ATP-DEPENDENT DSDNA EXONUCLEASE"/>
    <property type="match status" value="1"/>
</dbReference>
<dbReference type="CDD" id="cd00840">
    <property type="entry name" value="MPP_Mre11_N"/>
    <property type="match status" value="1"/>
</dbReference>
<feature type="domain" description="Calcineurin-like phosphoesterase" evidence="2">
    <location>
        <begin position="4"/>
        <end position="203"/>
    </location>
</feature>
<name>A0A329LMI3_9BACL</name>
<dbReference type="Proteomes" id="UP000250369">
    <property type="component" value="Unassembled WGS sequence"/>
</dbReference>
<dbReference type="SUPFAM" id="SSF56300">
    <property type="entry name" value="Metallo-dependent phosphatases"/>
    <property type="match status" value="1"/>
</dbReference>
<keyword evidence="3" id="KW-0540">Nuclease</keyword>
<gene>
    <name evidence="3" type="ORF">DQG23_40995</name>
</gene>
<evidence type="ECO:0000259" key="2">
    <source>
        <dbReference type="Pfam" id="PF00149"/>
    </source>
</evidence>
<dbReference type="OrthoDB" id="9773856at2"/>
<dbReference type="InterPro" id="IPR014576">
    <property type="entry name" value="Pesterase_YhaO"/>
</dbReference>
<keyword evidence="1" id="KW-0378">Hydrolase</keyword>
<dbReference type="InterPro" id="IPR041796">
    <property type="entry name" value="Mre11_N"/>
</dbReference>
<dbReference type="GO" id="GO:0004527">
    <property type="term" value="F:exonuclease activity"/>
    <property type="evidence" value="ECO:0007669"/>
    <property type="project" value="UniProtKB-KW"/>
</dbReference>
<dbReference type="EMBL" id="QMFB01000059">
    <property type="protein sequence ID" value="RAV08460.1"/>
    <property type="molecule type" value="Genomic_DNA"/>
</dbReference>
<dbReference type="PANTHER" id="PTHR30337:SF7">
    <property type="entry name" value="PHOSPHOESTERASE"/>
    <property type="match status" value="1"/>
</dbReference>
<dbReference type="Pfam" id="PF00149">
    <property type="entry name" value="Metallophos"/>
    <property type="match status" value="1"/>
</dbReference>
<evidence type="ECO:0000256" key="1">
    <source>
        <dbReference type="ARBA" id="ARBA00022801"/>
    </source>
</evidence>
<evidence type="ECO:0000313" key="3">
    <source>
        <dbReference type="EMBL" id="RAV08460.1"/>
    </source>
</evidence>
<dbReference type="AlphaFoldDB" id="A0A329LMI3"/>
<dbReference type="InterPro" id="IPR029052">
    <property type="entry name" value="Metallo-depent_PP-like"/>
</dbReference>
<dbReference type="InterPro" id="IPR050535">
    <property type="entry name" value="DNA_Repair-Maintenance_Comp"/>
</dbReference>
<dbReference type="RefSeq" id="WP_113036831.1">
    <property type="nucleotide sequence ID" value="NZ_QMFB01000059.1"/>
</dbReference>